<feature type="region of interest" description="Disordered" evidence="1">
    <location>
        <begin position="30"/>
        <end position="63"/>
    </location>
</feature>
<evidence type="ECO:0000256" key="1">
    <source>
        <dbReference type="SAM" id="MobiDB-lite"/>
    </source>
</evidence>
<feature type="compositionally biased region" description="Low complexity" evidence="1">
    <location>
        <begin position="30"/>
        <end position="40"/>
    </location>
</feature>
<proteinExistence type="predicted"/>
<evidence type="ECO:0000313" key="3">
    <source>
        <dbReference type="Proteomes" id="UP001457282"/>
    </source>
</evidence>
<comment type="caution">
    <text evidence="2">The sequence shown here is derived from an EMBL/GenBank/DDBJ whole genome shotgun (WGS) entry which is preliminary data.</text>
</comment>
<dbReference type="EMBL" id="JBEDUW010000002">
    <property type="protein sequence ID" value="KAK9943464.1"/>
    <property type="molecule type" value="Genomic_DNA"/>
</dbReference>
<dbReference type="Proteomes" id="UP001457282">
    <property type="component" value="Unassembled WGS sequence"/>
</dbReference>
<organism evidence="2 3">
    <name type="scientific">Rubus argutus</name>
    <name type="common">Southern blackberry</name>
    <dbReference type="NCBI Taxonomy" id="59490"/>
    <lineage>
        <taxon>Eukaryota</taxon>
        <taxon>Viridiplantae</taxon>
        <taxon>Streptophyta</taxon>
        <taxon>Embryophyta</taxon>
        <taxon>Tracheophyta</taxon>
        <taxon>Spermatophyta</taxon>
        <taxon>Magnoliopsida</taxon>
        <taxon>eudicotyledons</taxon>
        <taxon>Gunneridae</taxon>
        <taxon>Pentapetalae</taxon>
        <taxon>rosids</taxon>
        <taxon>fabids</taxon>
        <taxon>Rosales</taxon>
        <taxon>Rosaceae</taxon>
        <taxon>Rosoideae</taxon>
        <taxon>Rosoideae incertae sedis</taxon>
        <taxon>Rubus</taxon>
    </lineage>
</organism>
<sequence length="99" mass="10592">MSPLPSSPGRSLTTPHHHIHRSCRCSAVQSVTPTTTTTAPPFSPSPPSSRRVQSPPPQLPCPDGDPWCLARTLTAKPNLVPLAHGSCCTMSTEEKNLKE</sequence>
<gene>
    <name evidence="2" type="ORF">M0R45_009071</name>
</gene>
<keyword evidence="3" id="KW-1185">Reference proteome</keyword>
<feature type="region of interest" description="Disordered" evidence="1">
    <location>
        <begin position="1"/>
        <end position="20"/>
    </location>
</feature>
<dbReference type="AlphaFoldDB" id="A0AAW1Y3G0"/>
<evidence type="ECO:0000313" key="2">
    <source>
        <dbReference type="EMBL" id="KAK9943464.1"/>
    </source>
</evidence>
<name>A0AAW1Y3G0_RUBAR</name>
<accession>A0AAW1Y3G0</accession>
<protein>
    <submittedName>
        <fullName evidence="2">Uncharacterized protein</fullName>
    </submittedName>
</protein>
<reference evidence="2 3" key="1">
    <citation type="journal article" date="2023" name="G3 (Bethesda)">
        <title>A chromosome-length genome assembly and annotation of blackberry (Rubus argutus, cv. 'Hillquist').</title>
        <authorList>
            <person name="Bruna T."/>
            <person name="Aryal R."/>
            <person name="Dudchenko O."/>
            <person name="Sargent D.J."/>
            <person name="Mead D."/>
            <person name="Buti M."/>
            <person name="Cavallini A."/>
            <person name="Hytonen T."/>
            <person name="Andres J."/>
            <person name="Pham M."/>
            <person name="Weisz D."/>
            <person name="Mascagni F."/>
            <person name="Usai G."/>
            <person name="Natali L."/>
            <person name="Bassil N."/>
            <person name="Fernandez G.E."/>
            <person name="Lomsadze A."/>
            <person name="Armour M."/>
            <person name="Olukolu B."/>
            <person name="Poorten T."/>
            <person name="Britton C."/>
            <person name="Davik J."/>
            <person name="Ashrafi H."/>
            <person name="Aiden E.L."/>
            <person name="Borodovsky M."/>
            <person name="Worthington M."/>
        </authorList>
    </citation>
    <scope>NUCLEOTIDE SEQUENCE [LARGE SCALE GENOMIC DNA]</scope>
    <source>
        <strain evidence="2">PI 553951</strain>
    </source>
</reference>